<evidence type="ECO:0000256" key="4">
    <source>
        <dbReference type="ARBA" id="ARBA00022490"/>
    </source>
</evidence>
<dbReference type="EMBL" id="CAXHTA020000016">
    <property type="protein sequence ID" value="CAL5227014.1"/>
    <property type="molecule type" value="Genomic_DNA"/>
</dbReference>
<dbReference type="Pfam" id="PF03517">
    <property type="entry name" value="Voldacs"/>
    <property type="match status" value="1"/>
</dbReference>
<evidence type="ECO:0000313" key="8">
    <source>
        <dbReference type="Proteomes" id="UP001497392"/>
    </source>
</evidence>
<comment type="subcellular location">
    <subcellularLocation>
        <location evidence="2">Cytoplasm</location>
    </subcellularLocation>
    <subcellularLocation>
        <location evidence="1">Nucleus</location>
    </subcellularLocation>
</comment>
<comment type="caution">
    <text evidence="7">The sequence shown here is derived from an EMBL/GenBank/DDBJ whole genome shotgun (WGS) entry which is preliminary data.</text>
</comment>
<keyword evidence="5" id="KW-0539">Nucleus</keyword>
<name>A0ABP1G4G7_9CHLO</name>
<dbReference type="PANTHER" id="PTHR21399">
    <property type="entry name" value="CHLORIDE CONDUCTANCE REGULATORY PROTEIN ICLN"/>
    <property type="match status" value="1"/>
</dbReference>
<evidence type="ECO:0000256" key="2">
    <source>
        <dbReference type="ARBA" id="ARBA00004496"/>
    </source>
</evidence>
<dbReference type="Proteomes" id="UP001497392">
    <property type="component" value="Unassembled WGS sequence"/>
</dbReference>
<keyword evidence="8" id="KW-1185">Reference proteome</keyword>
<feature type="region of interest" description="Disordered" evidence="6">
    <location>
        <begin position="184"/>
        <end position="238"/>
    </location>
</feature>
<dbReference type="Gene3D" id="2.30.29.30">
    <property type="entry name" value="Pleckstrin-homology domain (PH domain)/Phosphotyrosine-binding domain (PTB)"/>
    <property type="match status" value="1"/>
</dbReference>
<dbReference type="InterPro" id="IPR003521">
    <property type="entry name" value="ICln"/>
</dbReference>
<evidence type="ECO:0000313" key="7">
    <source>
        <dbReference type="EMBL" id="CAL5227014.1"/>
    </source>
</evidence>
<evidence type="ECO:0000256" key="6">
    <source>
        <dbReference type="SAM" id="MobiDB-lite"/>
    </source>
</evidence>
<evidence type="ECO:0000256" key="5">
    <source>
        <dbReference type="ARBA" id="ARBA00023242"/>
    </source>
</evidence>
<gene>
    <name evidence="7" type="primary">g9905</name>
    <name evidence="7" type="ORF">VP750_LOCUS8920</name>
</gene>
<dbReference type="InterPro" id="IPR011993">
    <property type="entry name" value="PH-like_dom_sf"/>
</dbReference>
<organism evidence="7 8">
    <name type="scientific">Coccomyxa viridis</name>
    <dbReference type="NCBI Taxonomy" id="1274662"/>
    <lineage>
        <taxon>Eukaryota</taxon>
        <taxon>Viridiplantae</taxon>
        <taxon>Chlorophyta</taxon>
        <taxon>core chlorophytes</taxon>
        <taxon>Trebouxiophyceae</taxon>
        <taxon>Trebouxiophyceae incertae sedis</taxon>
        <taxon>Coccomyxaceae</taxon>
        <taxon>Coccomyxa</taxon>
    </lineage>
</organism>
<dbReference type="PRINTS" id="PR01348">
    <property type="entry name" value="ICLNCHANNEL"/>
</dbReference>
<protein>
    <submittedName>
        <fullName evidence="7">G9905 protein</fullName>
    </submittedName>
</protein>
<dbReference type="InterPro" id="IPR039924">
    <property type="entry name" value="ICln/Lot5/Saf5"/>
</dbReference>
<evidence type="ECO:0000256" key="1">
    <source>
        <dbReference type="ARBA" id="ARBA00004123"/>
    </source>
</evidence>
<reference evidence="7 8" key="1">
    <citation type="submission" date="2024-06" db="EMBL/GenBank/DDBJ databases">
        <authorList>
            <person name="Kraege A."/>
            <person name="Thomma B."/>
        </authorList>
    </citation>
    <scope>NUCLEOTIDE SEQUENCE [LARGE SCALE GENOMIC DNA]</scope>
</reference>
<dbReference type="PANTHER" id="PTHR21399:SF0">
    <property type="entry name" value="METHYLOSOME SUBUNIT PICLN"/>
    <property type="match status" value="1"/>
</dbReference>
<evidence type="ECO:0000256" key="3">
    <source>
        <dbReference type="ARBA" id="ARBA00007054"/>
    </source>
</evidence>
<comment type="similarity">
    <text evidence="3">Belongs to the pICln (TC 1.A.47) family.</text>
</comment>
<feature type="compositionally biased region" description="Basic and acidic residues" evidence="6">
    <location>
        <begin position="210"/>
        <end position="238"/>
    </location>
</feature>
<sequence length="238" mass="26256">MAAAQQDIHAAHFGLEDFSDFSDGMPVLDEDDEEELANSYPSVAVILGSSHDLGTGTLFITTRRVIWQGDAGSRRGLYADFQNINMHAISNDQSAARKPCIYMQLEPSTSAFADTAEGEADDDEDITPEVRLVPEDSSKLEELFQTLCDCAALNPDPQDADAEEDAEFYYNEEEVRAGARGEERTAMLDHFDSLLQAPHSADMEEPAEGDPDRFEDAEETEHAESHADGLPHSMRPEQ</sequence>
<keyword evidence="4" id="KW-0963">Cytoplasm</keyword>
<proteinExistence type="inferred from homology"/>
<accession>A0ABP1G4G7</accession>